<keyword evidence="3" id="KW-1185">Reference proteome</keyword>
<dbReference type="PATRIC" id="fig|1227466.3.peg.1768"/>
<gene>
    <name evidence="2" type="ORF">C464_08805</name>
</gene>
<feature type="transmembrane region" description="Helical" evidence="1">
    <location>
        <begin position="68"/>
        <end position="89"/>
    </location>
</feature>
<keyword evidence="1" id="KW-0472">Membrane</keyword>
<accession>M0EK74</accession>
<dbReference type="AlphaFoldDB" id="M0EK74"/>
<evidence type="ECO:0000256" key="1">
    <source>
        <dbReference type="SAM" id="Phobius"/>
    </source>
</evidence>
<evidence type="ECO:0000313" key="2">
    <source>
        <dbReference type="EMBL" id="ELZ47287.1"/>
    </source>
</evidence>
<feature type="transmembrane region" description="Helical" evidence="1">
    <location>
        <begin position="33"/>
        <end position="56"/>
    </location>
</feature>
<keyword evidence="1" id="KW-0812">Transmembrane</keyword>
<name>M0EK74_9EURY</name>
<reference evidence="2 3" key="1">
    <citation type="journal article" date="2014" name="PLoS Genet.">
        <title>Phylogenetically driven sequencing of extremely halophilic archaea reveals strategies for static and dynamic osmo-response.</title>
        <authorList>
            <person name="Becker E.A."/>
            <person name="Seitzer P.M."/>
            <person name="Tritt A."/>
            <person name="Larsen D."/>
            <person name="Krusor M."/>
            <person name="Yao A.I."/>
            <person name="Wu D."/>
            <person name="Madern D."/>
            <person name="Eisen J.A."/>
            <person name="Darling A.E."/>
            <person name="Facciotti M.T."/>
        </authorList>
    </citation>
    <scope>NUCLEOTIDE SEQUENCE [LARGE SCALE GENOMIC DNA]</scope>
    <source>
        <strain evidence="2 3">DSM 10284</strain>
    </source>
</reference>
<keyword evidence="1" id="KW-1133">Transmembrane helix</keyword>
<organism evidence="2 3">
    <name type="scientific">Halorubrum coriense DSM 10284</name>
    <dbReference type="NCBI Taxonomy" id="1227466"/>
    <lineage>
        <taxon>Archaea</taxon>
        <taxon>Methanobacteriati</taxon>
        <taxon>Methanobacteriota</taxon>
        <taxon>Stenosarchaea group</taxon>
        <taxon>Halobacteria</taxon>
        <taxon>Halobacteriales</taxon>
        <taxon>Haloferacaceae</taxon>
        <taxon>Halorubrum</taxon>
    </lineage>
</organism>
<evidence type="ECO:0000313" key="3">
    <source>
        <dbReference type="Proteomes" id="UP000011509"/>
    </source>
</evidence>
<dbReference type="Proteomes" id="UP000011509">
    <property type="component" value="Unassembled WGS sequence"/>
</dbReference>
<sequence>MTTAPIADAVVRPDRTTFSDGPRSESMEIGFELGANAPSGVLALHTAVAVVFLVLAGLNGMNGEVIGLALYLAMAGMIALVGVVAGRIVSRR</sequence>
<comment type="caution">
    <text evidence="2">The sequence shown here is derived from an EMBL/GenBank/DDBJ whole genome shotgun (WGS) entry which is preliminary data.</text>
</comment>
<proteinExistence type="predicted"/>
<protein>
    <submittedName>
        <fullName evidence="2">Uncharacterized protein</fullName>
    </submittedName>
</protein>
<dbReference type="EMBL" id="AOJL01000035">
    <property type="protein sequence ID" value="ELZ47287.1"/>
    <property type="molecule type" value="Genomic_DNA"/>
</dbReference>